<evidence type="ECO:0000313" key="2">
    <source>
        <dbReference type="Proteomes" id="UP001162480"/>
    </source>
</evidence>
<sequence>MAPNYLCCIKVVNKLFESNTVDKRKLLEERTNLIKFVANMIVLPACRIDPLDLDGSIEKILDPKSNLGYRFERKIAEKITKKTVATTEGNSIRK</sequence>
<keyword evidence="2" id="KW-1185">Reference proteome</keyword>
<reference evidence="1" key="1">
    <citation type="submission" date="2023-08" db="EMBL/GenBank/DDBJ databases">
        <authorList>
            <person name="Alioto T."/>
            <person name="Alioto T."/>
            <person name="Gomez Garrido J."/>
        </authorList>
    </citation>
    <scope>NUCLEOTIDE SEQUENCE</scope>
</reference>
<proteinExistence type="predicted"/>
<name>A0AA36AJF9_OCTVU</name>
<protein>
    <submittedName>
        <fullName evidence="1">Uncharacterized protein</fullName>
    </submittedName>
</protein>
<organism evidence="1 2">
    <name type="scientific">Octopus vulgaris</name>
    <name type="common">Common octopus</name>
    <dbReference type="NCBI Taxonomy" id="6645"/>
    <lineage>
        <taxon>Eukaryota</taxon>
        <taxon>Metazoa</taxon>
        <taxon>Spiralia</taxon>
        <taxon>Lophotrochozoa</taxon>
        <taxon>Mollusca</taxon>
        <taxon>Cephalopoda</taxon>
        <taxon>Coleoidea</taxon>
        <taxon>Octopodiformes</taxon>
        <taxon>Octopoda</taxon>
        <taxon>Incirrata</taxon>
        <taxon>Octopodidae</taxon>
        <taxon>Octopus</taxon>
    </lineage>
</organism>
<evidence type="ECO:0000313" key="1">
    <source>
        <dbReference type="EMBL" id="CAI9716127.1"/>
    </source>
</evidence>
<dbReference type="EMBL" id="OX597814">
    <property type="protein sequence ID" value="CAI9716127.1"/>
    <property type="molecule type" value="Genomic_DNA"/>
</dbReference>
<dbReference type="AlphaFoldDB" id="A0AA36AJF9"/>
<dbReference type="Proteomes" id="UP001162480">
    <property type="component" value="Chromosome 1"/>
</dbReference>
<gene>
    <name evidence="1" type="ORF">OCTVUL_1B012199</name>
</gene>
<accession>A0AA36AJF9</accession>